<feature type="domain" description="Xylanolytic transcriptional activator regulatory" evidence="8">
    <location>
        <begin position="305"/>
        <end position="382"/>
    </location>
</feature>
<keyword evidence="10" id="KW-1185">Reference proteome</keyword>
<dbReference type="Proteomes" id="UP001527925">
    <property type="component" value="Unassembled WGS sequence"/>
</dbReference>
<proteinExistence type="predicted"/>
<feature type="compositionally biased region" description="Polar residues" evidence="7">
    <location>
        <begin position="410"/>
        <end position="422"/>
    </location>
</feature>
<organism evidence="9 10">
    <name type="scientific">Polyrhizophydium stewartii</name>
    <dbReference type="NCBI Taxonomy" id="2732419"/>
    <lineage>
        <taxon>Eukaryota</taxon>
        <taxon>Fungi</taxon>
        <taxon>Fungi incertae sedis</taxon>
        <taxon>Chytridiomycota</taxon>
        <taxon>Chytridiomycota incertae sedis</taxon>
        <taxon>Chytridiomycetes</taxon>
        <taxon>Rhizophydiales</taxon>
        <taxon>Rhizophydiales incertae sedis</taxon>
        <taxon>Polyrhizophydium</taxon>
    </lineage>
</organism>
<keyword evidence="2" id="KW-0862">Zinc</keyword>
<protein>
    <recommendedName>
        <fullName evidence="8">Xylanolytic transcriptional activator regulatory domain-containing protein</fullName>
    </recommendedName>
</protein>
<accession>A0ABR4N6J8</accession>
<keyword evidence="6" id="KW-0539">Nucleus</keyword>
<keyword evidence="5" id="KW-0804">Transcription</keyword>
<dbReference type="InterPro" id="IPR007219">
    <property type="entry name" value="XnlR_reg_dom"/>
</dbReference>
<evidence type="ECO:0000256" key="5">
    <source>
        <dbReference type="ARBA" id="ARBA00023163"/>
    </source>
</evidence>
<dbReference type="PANTHER" id="PTHR31313:SF81">
    <property type="entry name" value="TY1 ENHANCER ACTIVATOR"/>
    <property type="match status" value="1"/>
</dbReference>
<feature type="region of interest" description="Disordered" evidence="7">
    <location>
        <begin position="388"/>
        <end position="428"/>
    </location>
</feature>
<evidence type="ECO:0000256" key="3">
    <source>
        <dbReference type="ARBA" id="ARBA00023015"/>
    </source>
</evidence>
<evidence type="ECO:0000259" key="8">
    <source>
        <dbReference type="SMART" id="SM00906"/>
    </source>
</evidence>
<evidence type="ECO:0000256" key="2">
    <source>
        <dbReference type="ARBA" id="ARBA00022833"/>
    </source>
</evidence>
<name>A0ABR4N6J8_9FUNG</name>
<dbReference type="EMBL" id="JADGIZ020000026">
    <property type="protein sequence ID" value="KAL2915158.1"/>
    <property type="molecule type" value="Genomic_DNA"/>
</dbReference>
<evidence type="ECO:0000313" key="10">
    <source>
        <dbReference type="Proteomes" id="UP001527925"/>
    </source>
</evidence>
<evidence type="ECO:0000256" key="1">
    <source>
        <dbReference type="ARBA" id="ARBA00022723"/>
    </source>
</evidence>
<reference evidence="9 10" key="1">
    <citation type="submission" date="2023-09" db="EMBL/GenBank/DDBJ databases">
        <title>Pangenome analysis of Batrachochytrium dendrobatidis and related Chytrids.</title>
        <authorList>
            <person name="Yacoub M.N."/>
            <person name="Stajich J.E."/>
            <person name="James T.Y."/>
        </authorList>
    </citation>
    <scope>NUCLEOTIDE SEQUENCE [LARGE SCALE GENOMIC DNA]</scope>
    <source>
        <strain evidence="9 10">JEL0888</strain>
    </source>
</reference>
<feature type="region of interest" description="Disordered" evidence="7">
    <location>
        <begin position="107"/>
        <end position="193"/>
    </location>
</feature>
<comment type="caution">
    <text evidence="9">The sequence shown here is derived from an EMBL/GenBank/DDBJ whole genome shotgun (WGS) entry which is preliminary data.</text>
</comment>
<keyword evidence="4" id="KW-0238">DNA-binding</keyword>
<dbReference type="CDD" id="cd12148">
    <property type="entry name" value="fungal_TF_MHR"/>
    <property type="match status" value="1"/>
</dbReference>
<sequence>MSARKRHMPSQAPCSGTPPVCAQCLQRKIPCYFELIFPTQPGPDSAGMLGDPASDILLLPLADDPRARDLTMSPSDDDLDPLSIKALHSKIAAMDYKLELLLSQSRRPPAARTPMPGPDPLAGFAQHPPPLPVNSRVDQPQLSHAGLQHPPRAPFDPQRPPNQHTSPVLPKAPPSMARSASETSVSFNPASSGVSAITPEKLPLVRLYFLSAWPGFPLYTVEEFIVSDFARSDFLVNSMCAWSSRYYNDPGSQVEPHRRNAGDHFFNECLKVVSGVMSQMPSYENILAMLNVSYYAASSGRHNIAWVVFGATVRFAQIIGLDNERRHPESHTWSVRERELRRRIWWQIFQVDRYASISSRLSLMVVNTSPSRTPYPSPDGLVSLMQASSTDAHASKPDAPYLSMRAGPGQSRTTSAGSQSDAASVALSEAAQSTGSGVGLPFVEDADANRQAALMQDLGALNTKHLLQPIPKLPVVQIPPQVAAAKSHPNPDAARDSPVYPIVSAYQPILPSIQQPPLPSSSMPQFSLVPAPASSPSVTSVEGYHIQTLLVTSKIYELIVDEEDILYSPLSDVQLTNFAQRRQSLARELESLFASFPEWFTCPSQLEMMPIAESISAASASNLVFPPRSSSVSASSPGGKPSSPPSPVPVSVATTTTLAFFHHSRIALFCHPIFRMFELGMSEAIAKDPTFGLAVESALVIHDILQRFIHSSSGFKRLYAVMDIPRLASLRAHYAQTGPEILQGMDISVALGSPFLPKCTTSAACILHIAHAIGFMGITTEMIGEVFDDFDIFLSTSARYSLWGAMAIAALDDLRTGKIKLSSVTPVCL</sequence>
<keyword evidence="3" id="KW-0805">Transcription regulation</keyword>
<keyword evidence="1" id="KW-0479">Metal-binding</keyword>
<evidence type="ECO:0000313" key="9">
    <source>
        <dbReference type="EMBL" id="KAL2915158.1"/>
    </source>
</evidence>
<evidence type="ECO:0000256" key="6">
    <source>
        <dbReference type="ARBA" id="ARBA00023242"/>
    </source>
</evidence>
<dbReference type="InterPro" id="IPR051615">
    <property type="entry name" value="Transcr_Regulatory_Elem"/>
</dbReference>
<evidence type="ECO:0000256" key="4">
    <source>
        <dbReference type="ARBA" id="ARBA00023125"/>
    </source>
</evidence>
<dbReference type="Pfam" id="PF04082">
    <property type="entry name" value="Fungal_trans"/>
    <property type="match status" value="1"/>
</dbReference>
<dbReference type="SMART" id="SM00906">
    <property type="entry name" value="Fungal_trans"/>
    <property type="match status" value="1"/>
</dbReference>
<feature type="compositionally biased region" description="Polar residues" evidence="7">
    <location>
        <begin position="178"/>
        <end position="193"/>
    </location>
</feature>
<feature type="compositionally biased region" description="Pro residues" evidence="7">
    <location>
        <begin position="151"/>
        <end position="160"/>
    </location>
</feature>
<gene>
    <name evidence="9" type="ORF">HK105_205264</name>
</gene>
<dbReference type="PANTHER" id="PTHR31313">
    <property type="entry name" value="TY1 ENHANCER ACTIVATOR"/>
    <property type="match status" value="1"/>
</dbReference>
<evidence type="ECO:0000256" key="7">
    <source>
        <dbReference type="SAM" id="MobiDB-lite"/>
    </source>
</evidence>